<reference evidence="4" key="1">
    <citation type="submission" date="2015-01" db="EMBL/GenBank/DDBJ databases">
        <authorList>
            <person name="Aksoy S."/>
            <person name="Warren W."/>
            <person name="Wilson R.K."/>
        </authorList>
    </citation>
    <scope>NUCLEOTIDE SEQUENCE [LARGE SCALE GENOMIC DNA]</scope>
    <source>
        <strain evidence="4">IAEA</strain>
    </source>
</reference>
<keyword evidence="2" id="KW-1133">Transmembrane helix</keyword>
<feature type="transmembrane region" description="Helical" evidence="2">
    <location>
        <begin position="68"/>
        <end position="90"/>
    </location>
</feature>
<evidence type="ECO:0000313" key="4">
    <source>
        <dbReference type="Proteomes" id="UP000092460"/>
    </source>
</evidence>
<sequence>KTPRIYFFFVLAVKTFNCLINNLTVYRLVVFIPMITIVKCVLNLLSHLPSRNYSISLQQTKEITSNNVFKLLLAFLVVAADAIAVVVNFYPKHFSANIVKQQQQRHDDYDYDGDDDDDGIRFQPKLDP</sequence>
<evidence type="ECO:0000313" key="3">
    <source>
        <dbReference type="EnsemblMetazoa" id="GPPI040393-PA"/>
    </source>
</evidence>
<dbReference type="AlphaFoldDB" id="A0A1B0BTW3"/>
<dbReference type="EnsemblMetazoa" id="GPPI040393-RA">
    <property type="protein sequence ID" value="GPPI040393-PA"/>
    <property type="gene ID" value="GPPI040393"/>
</dbReference>
<evidence type="ECO:0000256" key="1">
    <source>
        <dbReference type="SAM" id="MobiDB-lite"/>
    </source>
</evidence>
<name>A0A1B0BTW3_9MUSC</name>
<evidence type="ECO:0000256" key="2">
    <source>
        <dbReference type="SAM" id="Phobius"/>
    </source>
</evidence>
<proteinExistence type="predicted"/>
<keyword evidence="4" id="KW-1185">Reference proteome</keyword>
<dbReference type="VEuPathDB" id="VectorBase:GPPI040393"/>
<dbReference type="EMBL" id="JXJN01020392">
    <property type="status" value="NOT_ANNOTATED_CDS"/>
    <property type="molecule type" value="Genomic_DNA"/>
</dbReference>
<keyword evidence="2" id="KW-0472">Membrane</keyword>
<organism evidence="3 4">
    <name type="scientific">Glossina palpalis gambiensis</name>
    <dbReference type="NCBI Taxonomy" id="67801"/>
    <lineage>
        <taxon>Eukaryota</taxon>
        <taxon>Metazoa</taxon>
        <taxon>Ecdysozoa</taxon>
        <taxon>Arthropoda</taxon>
        <taxon>Hexapoda</taxon>
        <taxon>Insecta</taxon>
        <taxon>Pterygota</taxon>
        <taxon>Neoptera</taxon>
        <taxon>Endopterygota</taxon>
        <taxon>Diptera</taxon>
        <taxon>Brachycera</taxon>
        <taxon>Muscomorpha</taxon>
        <taxon>Hippoboscoidea</taxon>
        <taxon>Glossinidae</taxon>
        <taxon>Glossina</taxon>
    </lineage>
</organism>
<reference evidence="3" key="2">
    <citation type="submission" date="2020-05" db="UniProtKB">
        <authorList>
            <consortium name="EnsemblMetazoa"/>
        </authorList>
    </citation>
    <scope>IDENTIFICATION</scope>
    <source>
        <strain evidence="3">IAEA</strain>
    </source>
</reference>
<feature type="compositionally biased region" description="Acidic residues" evidence="1">
    <location>
        <begin position="109"/>
        <end position="118"/>
    </location>
</feature>
<protein>
    <submittedName>
        <fullName evidence="3">Uncharacterized protein</fullName>
    </submittedName>
</protein>
<dbReference type="Proteomes" id="UP000092460">
    <property type="component" value="Unassembled WGS sequence"/>
</dbReference>
<feature type="region of interest" description="Disordered" evidence="1">
    <location>
        <begin position="100"/>
        <end position="128"/>
    </location>
</feature>
<feature type="transmembrane region" description="Helical" evidence="2">
    <location>
        <begin position="28"/>
        <end position="48"/>
    </location>
</feature>
<accession>A0A1B0BTW3</accession>
<keyword evidence="2" id="KW-0812">Transmembrane</keyword>